<feature type="transmembrane region" description="Helical" evidence="1">
    <location>
        <begin position="83"/>
        <end position="101"/>
    </location>
</feature>
<keyword evidence="1" id="KW-1133">Transmembrane helix</keyword>
<keyword evidence="3" id="KW-1185">Reference proteome</keyword>
<organism evidence="2 3">
    <name type="scientific">Anaerosolibacter carboniphilus</name>
    <dbReference type="NCBI Taxonomy" id="1417629"/>
    <lineage>
        <taxon>Bacteria</taxon>
        <taxon>Bacillati</taxon>
        <taxon>Bacillota</taxon>
        <taxon>Clostridia</taxon>
        <taxon>Peptostreptococcales</taxon>
        <taxon>Thermotaleaceae</taxon>
        <taxon>Anaerosolibacter</taxon>
    </lineage>
</organism>
<evidence type="ECO:0000313" key="2">
    <source>
        <dbReference type="EMBL" id="MBB6215032.1"/>
    </source>
</evidence>
<dbReference type="EMBL" id="JACHEN010000005">
    <property type="protein sequence ID" value="MBB6215032.1"/>
    <property type="molecule type" value="Genomic_DNA"/>
</dbReference>
<comment type="caution">
    <text evidence="2">The sequence shown here is derived from an EMBL/GenBank/DDBJ whole genome shotgun (WGS) entry which is preliminary data.</text>
</comment>
<accession>A0A841KVU0</accession>
<keyword evidence="1" id="KW-0812">Transmembrane</keyword>
<evidence type="ECO:0000313" key="3">
    <source>
        <dbReference type="Proteomes" id="UP000579281"/>
    </source>
</evidence>
<dbReference type="Proteomes" id="UP000579281">
    <property type="component" value="Unassembled WGS sequence"/>
</dbReference>
<sequence>MPMIFLNRKFTNRLLIFEMVILLVFLCLGQSCVTPMGSFNVPTQSLSDKINFSGTYLTSYDSYFSLQVLKPEERSRNLKSLNLLYNAFVFWAFSTYILHLLKVKKSLTPQQDVHLVLFKKLRRLLNPKDNGSKYKTFLLWT</sequence>
<proteinExistence type="predicted"/>
<protein>
    <submittedName>
        <fullName evidence="2">Uncharacterized protein</fullName>
    </submittedName>
</protein>
<evidence type="ECO:0000256" key="1">
    <source>
        <dbReference type="SAM" id="Phobius"/>
    </source>
</evidence>
<name>A0A841KVU0_9FIRM</name>
<dbReference type="AlphaFoldDB" id="A0A841KVU0"/>
<gene>
    <name evidence="2" type="ORF">HNQ80_001121</name>
</gene>
<keyword evidence="1" id="KW-0472">Membrane</keyword>
<reference evidence="2 3" key="1">
    <citation type="submission" date="2020-08" db="EMBL/GenBank/DDBJ databases">
        <title>Genomic Encyclopedia of Type Strains, Phase IV (KMG-IV): sequencing the most valuable type-strain genomes for metagenomic binning, comparative biology and taxonomic classification.</title>
        <authorList>
            <person name="Goeker M."/>
        </authorList>
    </citation>
    <scope>NUCLEOTIDE SEQUENCE [LARGE SCALE GENOMIC DNA]</scope>
    <source>
        <strain evidence="2 3">DSM 103526</strain>
    </source>
</reference>